<organism evidence="11 12">
    <name type="scientific">Phytophthora aleatoria</name>
    <dbReference type="NCBI Taxonomy" id="2496075"/>
    <lineage>
        <taxon>Eukaryota</taxon>
        <taxon>Sar</taxon>
        <taxon>Stramenopiles</taxon>
        <taxon>Oomycota</taxon>
        <taxon>Peronosporomycetes</taxon>
        <taxon>Peronosporales</taxon>
        <taxon>Peronosporaceae</taxon>
        <taxon>Phytophthora</taxon>
    </lineage>
</organism>
<dbReference type="Proteomes" id="UP000709295">
    <property type="component" value="Unassembled WGS sequence"/>
</dbReference>
<dbReference type="EMBL" id="JAENGY010000164">
    <property type="protein sequence ID" value="KAG6971129.1"/>
    <property type="molecule type" value="Genomic_DNA"/>
</dbReference>
<evidence type="ECO:0000256" key="5">
    <source>
        <dbReference type="ARBA" id="ARBA00022692"/>
    </source>
</evidence>
<evidence type="ECO:0000256" key="4">
    <source>
        <dbReference type="ARBA" id="ARBA00022679"/>
    </source>
</evidence>
<name>A0A8J5JAB4_9STRA</name>
<evidence type="ECO:0000256" key="7">
    <source>
        <dbReference type="ARBA" id="ARBA00022989"/>
    </source>
</evidence>
<dbReference type="PANTHER" id="PTHR31646:SF1">
    <property type="entry name" value="ALPHA-1,2-MANNOSYLTRANSFERASE MNN2"/>
    <property type="match status" value="1"/>
</dbReference>
<keyword evidence="8" id="KW-0333">Golgi apparatus</keyword>
<evidence type="ECO:0000313" key="11">
    <source>
        <dbReference type="EMBL" id="KAG6971129.1"/>
    </source>
</evidence>
<evidence type="ECO:0000313" key="12">
    <source>
        <dbReference type="Proteomes" id="UP000709295"/>
    </source>
</evidence>
<evidence type="ECO:0000256" key="1">
    <source>
        <dbReference type="ARBA" id="ARBA00004394"/>
    </source>
</evidence>
<gene>
    <name evidence="11" type="ORF">JG688_00004549</name>
</gene>
<dbReference type="PANTHER" id="PTHR31646">
    <property type="entry name" value="ALPHA-1,2-MANNOSYLTRANSFERASE MNN2"/>
    <property type="match status" value="1"/>
</dbReference>
<proteinExistence type="inferred from homology"/>
<dbReference type="GO" id="GO:0000026">
    <property type="term" value="F:alpha-1,2-mannosyltransferase activity"/>
    <property type="evidence" value="ECO:0007669"/>
    <property type="project" value="TreeGrafter"/>
</dbReference>
<reference evidence="11" key="1">
    <citation type="submission" date="2021-01" db="EMBL/GenBank/DDBJ databases">
        <title>Phytophthora aleatoria, a newly-described species from Pinus radiata is distinct from Phytophthora cactorum isolates based on comparative genomics.</title>
        <authorList>
            <person name="Mcdougal R."/>
            <person name="Panda P."/>
            <person name="Williams N."/>
            <person name="Studholme D.J."/>
        </authorList>
    </citation>
    <scope>NUCLEOTIDE SEQUENCE</scope>
    <source>
        <strain evidence="11">NZFS 4037</strain>
    </source>
</reference>
<evidence type="ECO:0000256" key="6">
    <source>
        <dbReference type="ARBA" id="ARBA00022968"/>
    </source>
</evidence>
<keyword evidence="12" id="KW-1185">Reference proteome</keyword>
<keyword evidence="5" id="KW-0812">Transmembrane</keyword>
<dbReference type="InterPro" id="IPR022751">
    <property type="entry name" value="Alpha_mannosyltransferase"/>
</dbReference>
<comment type="caution">
    <text evidence="11">The sequence shown here is derived from an EMBL/GenBank/DDBJ whole genome shotgun (WGS) entry which is preliminary data.</text>
</comment>
<evidence type="ECO:0000256" key="2">
    <source>
        <dbReference type="ARBA" id="ARBA00004606"/>
    </source>
</evidence>
<dbReference type="AlphaFoldDB" id="A0A8J5JAB4"/>
<evidence type="ECO:0000256" key="10">
    <source>
        <dbReference type="ARBA" id="ARBA00037847"/>
    </source>
</evidence>
<keyword evidence="6" id="KW-0735">Signal-anchor</keyword>
<evidence type="ECO:0000256" key="3">
    <source>
        <dbReference type="ARBA" id="ARBA00009105"/>
    </source>
</evidence>
<keyword evidence="7" id="KW-1133">Transmembrane helix</keyword>
<comment type="similarity">
    <text evidence="3">Belongs to the MNN1/MNT family.</text>
</comment>
<comment type="subcellular location">
    <subcellularLocation>
        <location evidence="10">Endomembrane system</location>
        <topology evidence="10">Single-pass membrane protein</topology>
    </subcellularLocation>
    <subcellularLocation>
        <location evidence="1">Golgi apparatus membrane</location>
    </subcellularLocation>
    <subcellularLocation>
        <location evidence="2">Membrane</location>
        <topology evidence="2">Single-pass type II membrane protein</topology>
    </subcellularLocation>
</comment>
<sequence length="297" mass="33955">MKAAPGSMVPLQQLAASTGGMTFHEIDDKKATGFGAKVFAIYHSYFEQVLFLDSDNVPVRDPSFLFDTEEFKETGAIFWPDFWHPRHTIFNVHGQSLLWELLDQRFVNMFEQESGQLAINRRRHGAPLELHDANGEVLFMHRNSRKLVGEPKRQNVHIKTLAALRVKEKLLLTRPGGRTKPTMEEVEEELRNGFVTPAPTLDAPEDDGYPDAIYWTHLLSFRNTSKRIHYKIDVHAGLDGFTKGQTCYGVADMVEKNEHFYFQPFANFSFGGLETQLRKFAMEAAQVVRAHQNDTEI</sequence>
<dbReference type="GO" id="GO:0046354">
    <property type="term" value="P:mannan biosynthetic process"/>
    <property type="evidence" value="ECO:0007669"/>
    <property type="project" value="TreeGrafter"/>
</dbReference>
<keyword evidence="9" id="KW-0472">Membrane</keyword>
<evidence type="ECO:0000256" key="8">
    <source>
        <dbReference type="ARBA" id="ARBA00023034"/>
    </source>
</evidence>
<evidence type="ECO:0000256" key="9">
    <source>
        <dbReference type="ARBA" id="ARBA00023136"/>
    </source>
</evidence>
<keyword evidence="4" id="KW-0808">Transferase</keyword>
<dbReference type="GO" id="GO:0000139">
    <property type="term" value="C:Golgi membrane"/>
    <property type="evidence" value="ECO:0007669"/>
    <property type="project" value="UniProtKB-SubCell"/>
</dbReference>
<protein>
    <submittedName>
        <fullName evidence="11">Uncharacterized protein</fullName>
    </submittedName>
</protein>
<accession>A0A8J5JAB4</accession>
<dbReference type="Pfam" id="PF11051">
    <property type="entry name" value="Mannosyl_trans3"/>
    <property type="match status" value="1"/>
</dbReference>